<dbReference type="GO" id="GO:0046872">
    <property type="term" value="F:metal ion binding"/>
    <property type="evidence" value="ECO:0007669"/>
    <property type="project" value="UniProtKB-KW"/>
</dbReference>
<keyword evidence="5" id="KW-0460">Magnesium</keyword>
<evidence type="ECO:0000259" key="6">
    <source>
        <dbReference type="PROSITE" id="PS51462"/>
    </source>
</evidence>
<dbReference type="PRINTS" id="PR01402">
    <property type="entry name" value="MUTATORMUTX"/>
</dbReference>
<reference evidence="7 8" key="1">
    <citation type="journal article" date="2015" name="Genome Announc.">
        <title>Expanding the biotechnology potential of lactobacilli through comparative genomics of 213 strains and associated genera.</title>
        <authorList>
            <person name="Sun Z."/>
            <person name="Harris H.M."/>
            <person name="McCann A."/>
            <person name="Guo C."/>
            <person name="Argimon S."/>
            <person name="Zhang W."/>
            <person name="Yang X."/>
            <person name="Jeffery I.B."/>
            <person name="Cooney J.C."/>
            <person name="Kagawa T.F."/>
            <person name="Liu W."/>
            <person name="Song Y."/>
            <person name="Salvetti E."/>
            <person name="Wrobel A."/>
            <person name="Rasinkangas P."/>
            <person name="Parkhill J."/>
            <person name="Rea M.C."/>
            <person name="O'Sullivan O."/>
            <person name="Ritari J."/>
            <person name="Douillard F.P."/>
            <person name="Paul Ross R."/>
            <person name="Yang R."/>
            <person name="Briner A.E."/>
            <person name="Felis G.E."/>
            <person name="de Vos W.M."/>
            <person name="Barrangou R."/>
            <person name="Klaenhammer T.R."/>
            <person name="Caufield P.W."/>
            <person name="Cui Y."/>
            <person name="Zhang H."/>
            <person name="O'Toole P.W."/>
        </authorList>
    </citation>
    <scope>NUCLEOTIDE SEQUENCE [LARGE SCALE GENOMIC DNA]</scope>
    <source>
        <strain evidence="7 8">DSM 20405</strain>
    </source>
</reference>
<dbReference type="Pfam" id="PF00293">
    <property type="entry name" value="NUDIX"/>
    <property type="match status" value="1"/>
</dbReference>
<protein>
    <recommendedName>
        <fullName evidence="6">Nudix hydrolase domain-containing protein</fullName>
    </recommendedName>
</protein>
<evidence type="ECO:0000256" key="5">
    <source>
        <dbReference type="ARBA" id="ARBA00022842"/>
    </source>
</evidence>
<organism evidence="7 8">
    <name type="scientific">Kandleria vitulina DSM 20405</name>
    <dbReference type="NCBI Taxonomy" id="1410657"/>
    <lineage>
        <taxon>Bacteria</taxon>
        <taxon>Bacillati</taxon>
        <taxon>Bacillota</taxon>
        <taxon>Erysipelotrichia</taxon>
        <taxon>Erysipelotrichales</taxon>
        <taxon>Coprobacillaceae</taxon>
        <taxon>Kandleria</taxon>
    </lineage>
</organism>
<dbReference type="RefSeq" id="WP_029070033.1">
    <property type="nucleotide sequence ID" value="NZ_JNKN01000032.1"/>
</dbReference>
<dbReference type="Gene3D" id="3.90.79.10">
    <property type="entry name" value="Nucleoside Triphosphate Pyrophosphohydrolase"/>
    <property type="match status" value="1"/>
</dbReference>
<dbReference type="GO" id="GO:0006281">
    <property type="term" value="P:DNA repair"/>
    <property type="evidence" value="ECO:0007669"/>
    <property type="project" value="InterPro"/>
</dbReference>
<dbReference type="GO" id="GO:0005737">
    <property type="term" value="C:cytoplasm"/>
    <property type="evidence" value="ECO:0007669"/>
    <property type="project" value="TreeGrafter"/>
</dbReference>
<dbReference type="PROSITE" id="PS00893">
    <property type="entry name" value="NUDIX_BOX"/>
    <property type="match status" value="1"/>
</dbReference>
<comment type="similarity">
    <text evidence="2">Belongs to the Nudix hydrolase family.</text>
</comment>
<dbReference type="CDD" id="cd18886">
    <property type="entry name" value="NUDIX_MutT_Nudt1"/>
    <property type="match status" value="1"/>
</dbReference>
<dbReference type="PANTHER" id="PTHR43758">
    <property type="entry name" value="7,8-DIHYDRO-8-OXOGUANINE TRIPHOSPHATASE"/>
    <property type="match status" value="1"/>
</dbReference>
<sequence length="151" mass="17711">MILTTTIYLRKEGYTLMLHRTKKKNDINEGKWIGVGGKLEKGESPFECAIRETFEETGYHIIDARFVGMVTFPGLHNGEDELMFIYESHHFEGELHGNDEGELKWIKDEELYDLPSWPADYHYLDWLKDNQFHQAKVIYDDDGTLVSYSEE</sequence>
<dbReference type="InterPro" id="IPR003562">
    <property type="entry name" value="Mutator_MutX_prot"/>
</dbReference>
<dbReference type="AlphaFoldDB" id="A0A0R2H7W8"/>
<proteinExistence type="inferred from homology"/>
<keyword evidence="3" id="KW-0479">Metal-binding</keyword>
<dbReference type="Proteomes" id="UP000051841">
    <property type="component" value="Unassembled WGS sequence"/>
</dbReference>
<dbReference type="InterPro" id="IPR000086">
    <property type="entry name" value="NUDIX_hydrolase_dom"/>
</dbReference>
<dbReference type="InterPro" id="IPR020084">
    <property type="entry name" value="NUDIX_hydrolase_CS"/>
</dbReference>
<dbReference type="SUPFAM" id="SSF55811">
    <property type="entry name" value="Nudix"/>
    <property type="match status" value="1"/>
</dbReference>
<keyword evidence="4" id="KW-0378">Hydrolase</keyword>
<dbReference type="EMBL" id="JQBL01000028">
    <property type="protein sequence ID" value="KRN48832.1"/>
    <property type="molecule type" value="Genomic_DNA"/>
</dbReference>
<evidence type="ECO:0000256" key="1">
    <source>
        <dbReference type="ARBA" id="ARBA00001946"/>
    </source>
</evidence>
<keyword evidence="8" id="KW-1185">Reference proteome</keyword>
<comment type="caution">
    <text evidence="7">The sequence shown here is derived from an EMBL/GenBank/DDBJ whole genome shotgun (WGS) entry which is preliminary data.</text>
</comment>
<gene>
    <name evidence="7" type="ORF">IV49_GL001040</name>
</gene>
<evidence type="ECO:0000256" key="4">
    <source>
        <dbReference type="ARBA" id="ARBA00022801"/>
    </source>
</evidence>
<feature type="domain" description="Nudix hydrolase" evidence="6">
    <location>
        <begin position="1"/>
        <end position="129"/>
    </location>
</feature>
<dbReference type="GO" id="GO:0008413">
    <property type="term" value="F:8-oxo-7,8-dihydroguanosine triphosphate pyrophosphatase activity"/>
    <property type="evidence" value="ECO:0007669"/>
    <property type="project" value="InterPro"/>
</dbReference>
<dbReference type="InterPro" id="IPR015797">
    <property type="entry name" value="NUDIX_hydrolase-like_dom_sf"/>
</dbReference>
<evidence type="ECO:0000313" key="7">
    <source>
        <dbReference type="EMBL" id="KRN48832.1"/>
    </source>
</evidence>
<dbReference type="PROSITE" id="PS51462">
    <property type="entry name" value="NUDIX"/>
    <property type="match status" value="1"/>
</dbReference>
<dbReference type="PANTHER" id="PTHR43758:SF2">
    <property type="entry name" value="OXIDIZED PURINE NUCLEOSIDE TRIPHOSPHATE HYDROLASE"/>
    <property type="match status" value="1"/>
</dbReference>
<dbReference type="PATRIC" id="fig|1410657.5.peg.1081"/>
<evidence type="ECO:0000256" key="3">
    <source>
        <dbReference type="ARBA" id="ARBA00022723"/>
    </source>
</evidence>
<evidence type="ECO:0000313" key="8">
    <source>
        <dbReference type="Proteomes" id="UP000051841"/>
    </source>
</evidence>
<comment type="cofactor">
    <cofactor evidence="1">
        <name>Mg(2+)</name>
        <dbReference type="ChEBI" id="CHEBI:18420"/>
    </cofactor>
</comment>
<name>A0A0R2H7W8_9FIRM</name>
<evidence type="ECO:0000256" key="2">
    <source>
        <dbReference type="ARBA" id="ARBA00005582"/>
    </source>
</evidence>
<accession>A0A0R2H7W8</accession>